<evidence type="ECO:0000256" key="7">
    <source>
        <dbReference type="RuleBase" id="RU363032"/>
    </source>
</evidence>
<keyword evidence="2 7" id="KW-0813">Transport</keyword>
<evidence type="ECO:0000256" key="3">
    <source>
        <dbReference type="ARBA" id="ARBA00022475"/>
    </source>
</evidence>
<evidence type="ECO:0000256" key="1">
    <source>
        <dbReference type="ARBA" id="ARBA00004651"/>
    </source>
</evidence>
<feature type="transmembrane region" description="Helical" evidence="7">
    <location>
        <begin position="264"/>
        <end position="289"/>
    </location>
</feature>
<evidence type="ECO:0000256" key="4">
    <source>
        <dbReference type="ARBA" id="ARBA00022692"/>
    </source>
</evidence>
<gene>
    <name evidence="9" type="ORF">GCM10010916_11530</name>
</gene>
<dbReference type="InterPro" id="IPR000515">
    <property type="entry name" value="MetI-like"/>
</dbReference>
<feature type="transmembrane region" description="Helical" evidence="7">
    <location>
        <begin position="101"/>
        <end position="123"/>
    </location>
</feature>
<name>A0A917FPG9_9BACL</name>
<evidence type="ECO:0000256" key="6">
    <source>
        <dbReference type="ARBA" id="ARBA00023136"/>
    </source>
</evidence>
<feature type="transmembrane region" description="Helical" evidence="7">
    <location>
        <begin position="74"/>
        <end position="94"/>
    </location>
</feature>
<keyword evidence="3" id="KW-1003">Cell membrane</keyword>
<dbReference type="EMBL" id="BMGR01000003">
    <property type="protein sequence ID" value="GGF95900.1"/>
    <property type="molecule type" value="Genomic_DNA"/>
</dbReference>
<dbReference type="InterPro" id="IPR035906">
    <property type="entry name" value="MetI-like_sf"/>
</dbReference>
<evidence type="ECO:0000259" key="8">
    <source>
        <dbReference type="PROSITE" id="PS50928"/>
    </source>
</evidence>
<accession>A0A917FPG9</accession>
<keyword evidence="4 7" id="KW-0812">Transmembrane</keyword>
<comment type="caution">
    <text evidence="9">The sequence shown here is derived from an EMBL/GenBank/DDBJ whole genome shotgun (WGS) entry which is preliminary data.</text>
</comment>
<dbReference type="PANTHER" id="PTHR30193">
    <property type="entry name" value="ABC TRANSPORTER PERMEASE PROTEIN"/>
    <property type="match status" value="1"/>
</dbReference>
<dbReference type="GO" id="GO:0005886">
    <property type="term" value="C:plasma membrane"/>
    <property type="evidence" value="ECO:0007669"/>
    <property type="project" value="UniProtKB-SubCell"/>
</dbReference>
<keyword evidence="6 7" id="KW-0472">Membrane</keyword>
<evidence type="ECO:0000256" key="2">
    <source>
        <dbReference type="ARBA" id="ARBA00022448"/>
    </source>
</evidence>
<dbReference type="RefSeq" id="WP_188529849.1">
    <property type="nucleotide sequence ID" value="NZ_BMGR01000003.1"/>
</dbReference>
<proteinExistence type="inferred from homology"/>
<evidence type="ECO:0000313" key="9">
    <source>
        <dbReference type="EMBL" id="GGF95900.1"/>
    </source>
</evidence>
<organism evidence="9 10">
    <name type="scientific">Paenibacillus abyssi</name>
    <dbReference type="NCBI Taxonomy" id="1340531"/>
    <lineage>
        <taxon>Bacteria</taxon>
        <taxon>Bacillati</taxon>
        <taxon>Bacillota</taxon>
        <taxon>Bacilli</taxon>
        <taxon>Bacillales</taxon>
        <taxon>Paenibacillaceae</taxon>
        <taxon>Paenibacillus</taxon>
    </lineage>
</organism>
<feature type="transmembrane region" description="Helical" evidence="7">
    <location>
        <begin position="12"/>
        <end position="37"/>
    </location>
</feature>
<feature type="domain" description="ABC transmembrane type-1" evidence="8">
    <location>
        <begin position="73"/>
        <end position="285"/>
    </location>
</feature>
<dbReference type="PROSITE" id="PS50928">
    <property type="entry name" value="ABC_TM1"/>
    <property type="match status" value="1"/>
</dbReference>
<comment type="subcellular location">
    <subcellularLocation>
        <location evidence="1 7">Cell membrane</location>
        <topology evidence="1 7">Multi-pass membrane protein</topology>
    </subcellularLocation>
</comment>
<protein>
    <submittedName>
        <fullName evidence="9">Sugar ABC transporter permease</fullName>
    </submittedName>
</protein>
<keyword evidence="10" id="KW-1185">Reference proteome</keyword>
<feature type="transmembrane region" description="Helical" evidence="7">
    <location>
        <begin position="212"/>
        <end position="232"/>
    </location>
</feature>
<dbReference type="AlphaFoldDB" id="A0A917FPG9"/>
<dbReference type="Proteomes" id="UP000644756">
    <property type="component" value="Unassembled WGS sequence"/>
</dbReference>
<sequence length="297" mass="32921">MNGVLRVSKGTIAVFVLPCLLFYLAFVFAPILVSVYYSFMEWSGMGEAKFIGLENFIVMFTQDAVFWPSVLRTLYISVFSLMQIPIAVVVAILLSRYVRRANFLVSSYFLPVILSVVVIGQLWKAIYNPAALGGMLNKLLTSIGLESWTRTWLADPDIAIFALCFVIFWQFIGYHVLIQFTGVQNISSDIYEAASIDGAEGFKADRYITLPLLAPVIKISVVLAVIGSLKAFDLIVVMTGGGPADSTQVISTHMYLMTFNSFKYGYGSAISTFLVVFCLVMTVLLNWMFKRAEASAS</sequence>
<evidence type="ECO:0000313" key="10">
    <source>
        <dbReference type="Proteomes" id="UP000644756"/>
    </source>
</evidence>
<evidence type="ECO:0000256" key="5">
    <source>
        <dbReference type="ARBA" id="ARBA00022989"/>
    </source>
</evidence>
<keyword evidence="5 7" id="KW-1133">Transmembrane helix</keyword>
<dbReference type="GO" id="GO:0055085">
    <property type="term" value="P:transmembrane transport"/>
    <property type="evidence" value="ECO:0007669"/>
    <property type="project" value="InterPro"/>
</dbReference>
<dbReference type="CDD" id="cd06261">
    <property type="entry name" value="TM_PBP2"/>
    <property type="match status" value="1"/>
</dbReference>
<dbReference type="Gene3D" id="1.10.3720.10">
    <property type="entry name" value="MetI-like"/>
    <property type="match status" value="1"/>
</dbReference>
<dbReference type="Pfam" id="PF00528">
    <property type="entry name" value="BPD_transp_1"/>
    <property type="match status" value="1"/>
</dbReference>
<reference evidence="9" key="2">
    <citation type="submission" date="2020-09" db="EMBL/GenBank/DDBJ databases">
        <authorList>
            <person name="Sun Q."/>
            <person name="Zhou Y."/>
        </authorList>
    </citation>
    <scope>NUCLEOTIDE SEQUENCE</scope>
    <source>
        <strain evidence="9">CGMCC 1.12987</strain>
    </source>
</reference>
<dbReference type="InterPro" id="IPR051393">
    <property type="entry name" value="ABC_transporter_permease"/>
</dbReference>
<comment type="similarity">
    <text evidence="7">Belongs to the binding-protein-dependent transport system permease family.</text>
</comment>
<dbReference type="PANTHER" id="PTHR30193:SF37">
    <property type="entry name" value="INNER MEMBRANE ABC TRANSPORTER PERMEASE PROTEIN YCJO"/>
    <property type="match status" value="1"/>
</dbReference>
<reference evidence="9" key="1">
    <citation type="journal article" date="2014" name="Int. J. Syst. Evol. Microbiol.">
        <title>Complete genome sequence of Corynebacterium casei LMG S-19264T (=DSM 44701T), isolated from a smear-ripened cheese.</title>
        <authorList>
            <consortium name="US DOE Joint Genome Institute (JGI-PGF)"/>
            <person name="Walter F."/>
            <person name="Albersmeier A."/>
            <person name="Kalinowski J."/>
            <person name="Ruckert C."/>
        </authorList>
    </citation>
    <scope>NUCLEOTIDE SEQUENCE</scope>
    <source>
        <strain evidence="9">CGMCC 1.12987</strain>
    </source>
</reference>
<dbReference type="SUPFAM" id="SSF161098">
    <property type="entry name" value="MetI-like"/>
    <property type="match status" value="1"/>
</dbReference>
<feature type="transmembrane region" description="Helical" evidence="7">
    <location>
        <begin position="158"/>
        <end position="178"/>
    </location>
</feature>